<comment type="subcellular location">
    <subcellularLocation>
        <location evidence="1">Membrane</location>
    </subcellularLocation>
</comment>
<proteinExistence type="predicted"/>
<evidence type="ECO:0000256" key="3">
    <source>
        <dbReference type="SAM" id="Phobius"/>
    </source>
</evidence>
<keyword evidence="3" id="KW-1133">Transmembrane helix</keyword>
<keyword evidence="3" id="KW-0812">Transmembrane</keyword>
<dbReference type="PANTHER" id="PTHR37042">
    <property type="entry name" value="OUTER MEMBRANE PROTEIN RV1973"/>
    <property type="match status" value="1"/>
</dbReference>
<gene>
    <name evidence="4" type="ORF">I2501_14680</name>
</gene>
<accession>A0A931B1A9</accession>
<dbReference type="EMBL" id="JADPRT010000005">
    <property type="protein sequence ID" value="MBF9069269.1"/>
    <property type="molecule type" value="Genomic_DNA"/>
</dbReference>
<protein>
    <recommendedName>
        <fullName evidence="6">Mce-associated membrane protein</fullName>
    </recommendedName>
</protein>
<organism evidence="4 5">
    <name type="scientific">Streptacidiphilus fuscans</name>
    <dbReference type="NCBI Taxonomy" id="2789292"/>
    <lineage>
        <taxon>Bacteria</taxon>
        <taxon>Bacillati</taxon>
        <taxon>Actinomycetota</taxon>
        <taxon>Actinomycetes</taxon>
        <taxon>Kitasatosporales</taxon>
        <taxon>Streptomycetaceae</taxon>
        <taxon>Streptacidiphilus</taxon>
    </lineage>
</organism>
<keyword evidence="5" id="KW-1185">Reference proteome</keyword>
<evidence type="ECO:0008006" key="6">
    <source>
        <dbReference type="Google" id="ProtNLM"/>
    </source>
</evidence>
<dbReference type="AlphaFoldDB" id="A0A931B1A9"/>
<feature type="transmembrane region" description="Helical" evidence="3">
    <location>
        <begin position="25"/>
        <end position="46"/>
    </location>
</feature>
<evidence type="ECO:0000313" key="5">
    <source>
        <dbReference type="Proteomes" id="UP000657385"/>
    </source>
</evidence>
<evidence type="ECO:0000256" key="1">
    <source>
        <dbReference type="ARBA" id="ARBA00004370"/>
    </source>
</evidence>
<evidence type="ECO:0000256" key="2">
    <source>
        <dbReference type="ARBA" id="ARBA00023136"/>
    </source>
</evidence>
<evidence type="ECO:0000313" key="4">
    <source>
        <dbReference type="EMBL" id="MBF9069269.1"/>
    </source>
</evidence>
<dbReference type="GO" id="GO:0016020">
    <property type="term" value="C:membrane"/>
    <property type="evidence" value="ECO:0007669"/>
    <property type="project" value="UniProtKB-SubCell"/>
</dbReference>
<comment type="caution">
    <text evidence="4">The sequence shown here is derived from an EMBL/GenBank/DDBJ whole genome shotgun (WGS) entry which is preliminary data.</text>
</comment>
<dbReference type="RefSeq" id="WP_196194423.1">
    <property type="nucleotide sequence ID" value="NZ_JADPRT010000005.1"/>
</dbReference>
<sequence length="181" mass="18829">MTVRERLLGVWGPPRLPRLLHQRRLPVLAVLLALACCAGCLAWYLVADGNPDLAFGTARDAALAQGRTDVATLSSVDATHPATAMTGWLTVTTGTLRDQLSSETGADEHAVTQAGTSTQAQVTDAALTALDTRAGTATLIATVQIQVTHQGSSVGTQRKRLEATLASTASGWKITSLTAVA</sequence>
<dbReference type="PANTHER" id="PTHR37042:SF4">
    <property type="entry name" value="OUTER MEMBRANE PROTEIN RV1973"/>
    <property type="match status" value="1"/>
</dbReference>
<keyword evidence="2 3" id="KW-0472">Membrane</keyword>
<dbReference type="Proteomes" id="UP000657385">
    <property type="component" value="Unassembled WGS sequence"/>
</dbReference>
<reference evidence="4" key="1">
    <citation type="submission" date="2020-11" db="EMBL/GenBank/DDBJ databases">
        <title>Isolation and identification of active actinomycetes.</title>
        <authorList>
            <person name="Yu B."/>
        </authorList>
    </citation>
    <scope>NUCLEOTIDE SEQUENCE</scope>
    <source>
        <strain evidence="4">NEAU-YB345</strain>
    </source>
</reference>
<name>A0A931B1A9_9ACTN</name>